<dbReference type="InterPro" id="IPR051257">
    <property type="entry name" value="Diverse_CBS-Domain"/>
</dbReference>
<dbReference type="Pfam" id="PF00571">
    <property type="entry name" value="CBS"/>
    <property type="match status" value="4"/>
</dbReference>
<evidence type="ECO:0000259" key="6">
    <source>
        <dbReference type="PROSITE" id="PS51371"/>
    </source>
</evidence>
<dbReference type="Proteomes" id="UP000035331">
    <property type="component" value="Chromosome"/>
</dbReference>
<evidence type="ECO:0000256" key="5">
    <source>
        <dbReference type="SAM" id="MobiDB-lite"/>
    </source>
</evidence>
<dbReference type="PATRIC" id="fig|796385.3.peg.12"/>
<dbReference type="CDD" id="cd04631">
    <property type="entry name" value="CBS_archAMPK_gamma-repeat2"/>
    <property type="match status" value="1"/>
</dbReference>
<gene>
    <name evidence="7" type="ORF">MCM1_0011</name>
</gene>
<keyword evidence="1" id="KW-0028">Amino-acid biosynthesis</keyword>
<dbReference type="PANTHER" id="PTHR43080">
    <property type="entry name" value="CBS DOMAIN-CONTAINING PROTEIN CBSX3, MITOCHONDRIAL"/>
    <property type="match status" value="1"/>
</dbReference>
<dbReference type="InterPro" id="IPR046342">
    <property type="entry name" value="CBS_dom_sf"/>
</dbReference>
<dbReference type="Gene3D" id="3.10.580.10">
    <property type="entry name" value="CBS-domain"/>
    <property type="match status" value="2"/>
</dbReference>
<accession>A0A0G3CB22</accession>
<proteinExistence type="predicted"/>
<dbReference type="InterPro" id="IPR000644">
    <property type="entry name" value="CBS_dom"/>
</dbReference>
<feature type="domain" description="CBS" evidence="6">
    <location>
        <begin position="335"/>
        <end position="385"/>
    </location>
</feature>
<dbReference type="SMART" id="SM00116">
    <property type="entry name" value="CBS"/>
    <property type="match status" value="4"/>
</dbReference>
<reference evidence="8" key="1">
    <citation type="submission" date="2014-06" db="EMBL/GenBank/DDBJ databases">
        <title>The complete genome sequence of Methanosarcina barkeri CM1.</title>
        <authorList>
            <consortium name="Pastoral Greenhouse Gas Research Consortium"/>
            <person name="Lambie S.C."/>
            <person name="Leahy S.C."/>
            <person name="Kelly W.J."/>
            <person name="Li D."/>
            <person name="Reilly K."/>
            <person name="Attwood G.T."/>
            <person name="Altermann E."/>
        </authorList>
    </citation>
    <scope>NUCLEOTIDE SEQUENCE [LARGE SCALE GENOMIC DNA]</scope>
    <source>
        <strain evidence="8">CM1</strain>
    </source>
</reference>
<evidence type="ECO:0000256" key="4">
    <source>
        <dbReference type="PROSITE-ProRule" id="PRU00703"/>
    </source>
</evidence>
<keyword evidence="3" id="KW-0486">Methionine biosynthesis</keyword>
<name>A0A0G3CB22_METBA</name>
<organism evidence="7 8">
    <name type="scientific">Methanosarcina barkeri CM1</name>
    <dbReference type="NCBI Taxonomy" id="796385"/>
    <lineage>
        <taxon>Archaea</taxon>
        <taxon>Methanobacteriati</taxon>
        <taxon>Methanobacteriota</taxon>
        <taxon>Stenosarchaea group</taxon>
        <taxon>Methanomicrobia</taxon>
        <taxon>Methanosarcinales</taxon>
        <taxon>Methanosarcinaceae</taxon>
        <taxon>Methanosarcina</taxon>
    </lineage>
</organism>
<evidence type="ECO:0000256" key="1">
    <source>
        <dbReference type="ARBA" id="ARBA00022605"/>
    </source>
</evidence>
<feature type="domain" description="CBS" evidence="6">
    <location>
        <begin position="260"/>
        <end position="315"/>
    </location>
</feature>
<dbReference type="AlphaFoldDB" id="A0A0G3CB22"/>
<dbReference type="SUPFAM" id="SSF54631">
    <property type="entry name" value="CBS-domain pair"/>
    <property type="match status" value="2"/>
</dbReference>
<evidence type="ECO:0000313" key="8">
    <source>
        <dbReference type="Proteomes" id="UP000035331"/>
    </source>
</evidence>
<dbReference type="PANTHER" id="PTHR43080:SF2">
    <property type="entry name" value="CBS DOMAIN-CONTAINING PROTEIN"/>
    <property type="match status" value="1"/>
</dbReference>
<feature type="region of interest" description="Disordered" evidence="5">
    <location>
        <begin position="72"/>
        <end position="95"/>
    </location>
</feature>
<feature type="domain" description="CBS" evidence="6">
    <location>
        <begin position="117"/>
        <end position="174"/>
    </location>
</feature>
<sequence>MERFGRNCFQVLFFPGANLGLLRNELQTPRKVSARKQEKKKWNTKKAINCNSNSVILLNRNTTFSSVDKMKVQPGVSKSKKAQQKDPHTISSMGTMRIGPEFKSRISEHEGKILALATRNVLTLPPTATIMDAIKIMTEKRFRRIPITNAGTRRLEGVVTSVDIIDFLGGGRKNLLVENRFKGNLLAAINEEVRQIMETDIPYLSDQADFKDAVSTMIERRTGGLPIVNSDMQVVAIFTERNALELMGGLVTNRTVDEYMTENVKMISTDTPIGQAAKVMVDNRLRRLPVVKDGIFAGIITSSDIIHFLGNGEAFSKLTTGNIHEALDQPVGSIVSRELIWTGPGTDLGKAMEIMLEKKIGSLPVLDNGLLRGIITERDLLRSLK</sequence>
<dbReference type="GO" id="GO:0009086">
    <property type="term" value="P:methionine biosynthetic process"/>
    <property type="evidence" value="ECO:0007669"/>
    <property type="project" value="UniProtKB-KW"/>
</dbReference>
<evidence type="ECO:0000313" key="7">
    <source>
        <dbReference type="EMBL" id="AKJ37138.1"/>
    </source>
</evidence>
<dbReference type="CDD" id="cd17779">
    <property type="entry name" value="CBS_archAMPK_gamma-repeat1"/>
    <property type="match status" value="1"/>
</dbReference>
<evidence type="ECO:0000256" key="2">
    <source>
        <dbReference type="ARBA" id="ARBA00023122"/>
    </source>
</evidence>
<protein>
    <submittedName>
        <fullName evidence="7">CBS domain-containing protein</fullName>
    </submittedName>
</protein>
<dbReference type="EMBL" id="CP008746">
    <property type="protein sequence ID" value="AKJ37138.1"/>
    <property type="molecule type" value="Genomic_DNA"/>
</dbReference>
<dbReference type="PROSITE" id="PS51371">
    <property type="entry name" value="CBS"/>
    <property type="match status" value="4"/>
</dbReference>
<evidence type="ECO:0000256" key="3">
    <source>
        <dbReference type="ARBA" id="ARBA00023167"/>
    </source>
</evidence>
<feature type="domain" description="CBS" evidence="6">
    <location>
        <begin position="197"/>
        <end position="258"/>
    </location>
</feature>
<keyword evidence="2 4" id="KW-0129">CBS domain</keyword>
<reference evidence="7 8" key="2">
    <citation type="journal article" date="2015" name="Stand. Genomic Sci.">
        <title>The complete genome sequence of the rumen methanogen Methanosarcina barkeri CM1.</title>
        <authorList>
            <person name="Lambie S.C."/>
            <person name="Kelly W.J."/>
            <person name="Leahy S.C."/>
            <person name="Li D."/>
            <person name="Reilly K."/>
            <person name="McAllister T.A."/>
            <person name="Valle E.R."/>
            <person name="Attwood G.T."/>
            <person name="Altermann E."/>
        </authorList>
    </citation>
    <scope>NUCLEOTIDE SEQUENCE [LARGE SCALE GENOMIC DNA]</scope>
    <source>
        <strain evidence="7 8">CM1</strain>
    </source>
</reference>